<organism evidence="2 3">
    <name type="scientific">Pristionchus pacificus</name>
    <name type="common">Parasitic nematode worm</name>
    <dbReference type="NCBI Taxonomy" id="54126"/>
    <lineage>
        <taxon>Eukaryota</taxon>
        <taxon>Metazoa</taxon>
        <taxon>Ecdysozoa</taxon>
        <taxon>Nematoda</taxon>
        <taxon>Chromadorea</taxon>
        <taxon>Rhabditida</taxon>
        <taxon>Rhabditina</taxon>
        <taxon>Diplogasteromorpha</taxon>
        <taxon>Diplogasteroidea</taxon>
        <taxon>Neodiplogasteridae</taxon>
        <taxon>Pristionchus</taxon>
    </lineage>
</organism>
<reference evidence="3" key="1">
    <citation type="journal article" date="2008" name="Nat. Genet.">
        <title>The Pristionchus pacificus genome provides a unique perspective on nematode lifestyle and parasitism.</title>
        <authorList>
            <person name="Dieterich C."/>
            <person name="Clifton S.W."/>
            <person name="Schuster L.N."/>
            <person name="Chinwalla A."/>
            <person name="Delehaunty K."/>
            <person name="Dinkelacker I."/>
            <person name="Fulton L."/>
            <person name="Fulton R."/>
            <person name="Godfrey J."/>
            <person name="Minx P."/>
            <person name="Mitreva M."/>
            <person name="Roeseler W."/>
            <person name="Tian H."/>
            <person name="Witte H."/>
            <person name="Yang S.P."/>
            <person name="Wilson R.K."/>
            <person name="Sommer R.J."/>
        </authorList>
    </citation>
    <scope>NUCLEOTIDE SEQUENCE [LARGE SCALE GENOMIC DNA]</scope>
    <source>
        <strain evidence="3">PS312</strain>
    </source>
</reference>
<feature type="compositionally biased region" description="Basic and acidic residues" evidence="1">
    <location>
        <begin position="122"/>
        <end position="131"/>
    </location>
</feature>
<feature type="compositionally biased region" description="Basic and acidic residues" evidence="1">
    <location>
        <begin position="336"/>
        <end position="347"/>
    </location>
</feature>
<evidence type="ECO:0000313" key="3">
    <source>
        <dbReference type="Proteomes" id="UP000005239"/>
    </source>
</evidence>
<name>A0A2A6BH44_PRIPA</name>
<feature type="compositionally biased region" description="Low complexity" evidence="1">
    <location>
        <begin position="64"/>
        <end position="82"/>
    </location>
</feature>
<evidence type="ECO:0000256" key="1">
    <source>
        <dbReference type="SAM" id="MobiDB-lite"/>
    </source>
</evidence>
<feature type="region of interest" description="Disordered" evidence="1">
    <location>
        <begin position="327"/>
        <end position="370"/>
    </location>
</feature>
<accession>A0A8R1YB07</accession>
<reference evidence="2" key="2">
    <citation type="submission" date="2022-06" db="UniProtKB">
        <authorList>
            <consortium name="EnsemblMetazoa"/>
        </authorList>
    </citation>
    <scope>IDENTIFICATION</scope>
    <source>
        <strain evidence="2">PS312</strain>
    </source>
</reference>
<protein>
    <submittedName>
        <fullName evidence="2">Uncharacterized protein</fullName>
    </submittedName>
</protein>
<keyword evidence="3" id="KW-1185">Reference proteome</keyword>
<feature type="region of interest" description="Disordered" evidence="1">
    <location>
        <begin position="95"/>
        <end position="139"/>
    </location>
</feature>
<gene>
    <name evidence="2" type="primary">WBGene00101094</name>
</gene>
<proteinExistence type="predicted"/>
<accession>A0A2A6BH44</accession>
<dbReference type="EnsemblMetazoa" id="PPA11540.1">
    <property type="protein sequence ID" value="PPA11540.1"/>
    <property type="gene ID" value="WBGene00101094"/>
</dbReference>
<feature type="region of interest" description="Disordered" evidence="1">
    <location>
        <begin position="57"/>
        <end position="82"/>
    </location>
</feature>
<dbReference type="Proteomes" id="UP000005239">
    <property type="component" value="Unassembled WGS sequence"/>
</dbReference>
<dbReference type="OrthoDB" id="5850062at2759"/>
<dbReference type="AlphaFoldDB" id="A0A2A6BH44"/>
<sequence length="370" mass="39853">MVSEGERGEEMGDVKFAVVRVQGEQRMIDLFTLLVSNGYSDVSFVSSLSNTILKTDTSAAQEDASASRVVSSSSSNGTGCSSASSVAAVPAAVVSTTTSAPQQPPQQPPPAPVQQPQVLQHDQGRDKREEEFSLSSPDKAAHAANLLQSLFDRGTEEDEHAQFVAHQQPWILPTGEIPAPMMHGKQPPMIMAPMGMMVPSSSFGLPCQANAPNVKEVVNDSGREGILCVKSLGQKSKKCPWGYGNITVPNLQMSSRSLNYAGIDGSGRKMPFSVRMKGWQRKMLSEAMAAGIPAGAELAALCERSQVTEIQAIRFFRKRKCGAASDGTYQMEDDVDGMRGDSPDDSRFQQLKSPDAQGFLQQQPKLEDIE</sequence>
<feature type="compositionally biased region" description="Pro residues" evidence="1">
    <location>
        <begin position="102"/>
        <end position="113"/>
    </location>
</feature>
<evidence type="ECO:0000313" key="2">
    <source>
        <dbReference type="EnsemblMetazoa" id="PPA11540.1"/>
    </source>
</evidence>